<dbReference type="InterPro" id="IPR017452">
    <property type="entry name" value="GPCR_Rhodpsn_7TM"/>
</dbReference>
<comment type="function">
    <text evidence="1">Odorant receptor.</text>
</comment>
<evidence type="ECO:0000256" key="7">
    <source>
        <dbReference type="ARBA" id="ARBA00023136"/>
    </source>
</evidence>
<feature type="transmembrane region" description="Helical" evidence="9">
    <location>
        <begin position="140"/>
        <end position="160"/>
    </location>
</feature>
<dbReference type="SUPFAM" id="SSF81321">
    <property type="entry name" value="Family A G protein-coupled receptor-like"/>
    <property type="match status" value="1"/>
</dbReference>
<dbReference type="CDD" id="cd15953">
    <property type="entry name" value="7tmA_OR52P-like"/>
    <property type="match status" value="1"/>
</dbReference>
<feature type="transmembrane region" description="Helical" evidence="9">
    <location>
        <begin position="98"/>
        <end position="119"/>
    </location>
</feature>
<dbReference type="GO" id="GO:0005886">
    <property type="term" value="C:plasma membrane"/>
    <property type="evidence" value="ECO:0007669"/>
    <property type="project" value="TreeGrafter"/>
</dbReference>
<feature type="transmembrane region" description="Helical" evidence="9">
    <location>
        <begin position="60"/>
        <end position="86"/>
    </location>
</feature>
<dbReference type="PROSITE" id="PS00237">
    <property type="entry name" value="G_PROTEIN_RECEP_F1_1"/>
    <property type="match status" value="1"/>
</dbReference>
<sequence length="306" mass="34522">MSNISFNSSSFVLFWFPGMEEKNLWISLPFCSMYIITILVGVSVLLIIWSDDRLHQPMFLLLSMLILADIVLSSGVLPKILLIFWFKLHEISFEECLVQMFFVHSFSIMGSSVLLAMAFDRFVAVCNPLRYSTILTNSMIAKTGMFVSLRGLILGFPYPFLVRRLPFCGSHVIEHCYCENMAVAKLSCAEPTINHLYGLVVIFLVVGVDVTCISVSYTMIIMAVLRLPSTEAKNKLGHTCATHMAVILVAYIPALFSFMTQRFGASLISSTQILLSTLYLIIPPMVNPMIYGIKMKEIRRKLLAWI</sequence>
<evidence type="ECO:0000313" key="11">
    <source>
        <dbReference type="EMBL" id="KAG8430964.1"/>
    </source>
</evidence>
<accession>A0A8T2III1</accession>
<evidence type="ECO:0000256" key="3">
    <source>
        <dbReference type="ARBA" id="ARBA00022606"/>
    </source>
</evidence>
<keyword evidence="5" id="KW-0552">Olfaction</keyword>
<feature type="domain" description="G-protein coupled receptors family 1 profile" evidence="10">
    <location>
        <begin position="40"/>
        <end position="291"/>
    </location>
</feature>
<name>A0A8T2III1_9PIPI</name>
<feature type="transmembrane region" description="Helical" evidence="9">
    <location>
        <begin position="236"/>
        <end position="259"/>
    </location>
</feature>
<comment type="caution">
    <text evidence="11">The sequence shown here is derived from an EMBL/GenBank/DDBJ whole genome shotgun (WGS) entry which is preliminary data.</text>
</comment>
<feature type="transmembrane region" description="Helical" evidence="9">
    <location>
        <begin position="196"/>
        <end position="224"/>
    </location>
</feature>
<dbReference type="GO" id="GO:0004984">
    <property type="term" value="F:olfactory receptor activity"/>
    <property type="evidence" value="ECO:0007669"/>
    <property type="project" value="InterPro"/>
</dbReference>
<dbReference type="EMBL" id="JAACNH010000458">
    <property type="protein sequence ID" value="KAG8430964.1"/>
    <property type="molecule type" value="Genomic_DNA"/>
</dbReference>
<evidence type="ECO:0000256" key="6">
    <source>
        <dbReference type="ARBA" id="ARBA00022989"/>
    </source>
</evidence>
<dbReference type="PANTHER" id="PTHR26450:SF156">
    <property type="entry name" value="OLFACTORY RECEPTOR 52R1"/>
    <property type="match status" value="1"/>
</dbReference>
<keyword evidence="12" id="KW-1185">Reference proteome</keyword>
<evidence type="ECO:0000256" key="2">
    <source>
        <dbReference type="ARBA" id="ARBA00004141"/>
    </source>
</evidence>
<dbReference type="Proteomes" id="UP000812440">
    <property type="component" value="Unassembled WGS sequence"/>
</dbReference>
<dbReference type="PROSITE" id="PS50262">
    <property type="entry name" value="G_PROTEIN_RECEP_F1_2"/>
    <property type="match status" value="1"/>
</dbReference>
<dbReference type="Pfam" id="PF13853">
    <property type="entry name" value="7tm_4"/>
    <property type="match status" value="1"/>
</dbReference>
<dbReference type="AlphaFoldDB" id="A0A8T2III1"/>
<feature type="transmembrane region" description="Helical" evidence="9">
    <location>
        <begin position="24"/>
        <end position="48"/>
    </location>
</feature>
<keyword evidence="6 9" id="KW-1133">Transmembrane helix</keyword>
<comment type="subcellular location">
    <subcellularLocation>
        <location evidence="2">Membrane</location>
        <topology evidence="2">Multi-pass membrane protein</topology>
    </subcellularLocation>
</comment>
<keyword evidence="7 9" id="KW-0472">Membrane</keyword>
<reference evidence="11" key="1">
    <citation type="thesis" date="2020" institute="ProQuest LLC" country="789 East Eisenhower Parkway, Ann Arbor, MI, USA">
        <title>Comparative Genomics and Chromosome Evolution.</title>
        <authorList>
            <person name="Mudd A.B."/>
        </authorList>
    </citation>
    <scope>NUCLEOTIDE SEQUENCE</scope>
    <source>
        <strain evidence="11">Female2</strain>
        <tissue evidence="11">Blood</tissue>
    </source>
</reference>
<dbReference type="InterPro" id="IPR000725">
    <property type="entry name" value="Olfact_rcpt"/>
</dbReference>
<evidence type="ECO:0000256" key="8">
    <source>
        <dbReference type="ARBA" id="ARBA00023224"/>
    </source>
</evidence>
<protein>
    <recommendedName>
        <fullName evidence="10">G-protein coupled receptors family 1 profile domain-containing protein</fullName>
    </recommendedName>
</protein>
<dbReference type="PANTHER" id="PTHR26450">
    <property type="entry name" value="OLFACTORY RECEPTOR 56B1-RELATED"/>
    <property type="match status" value="1"/>
</dbReference>
<dbReference type="InterPro" id="IPR050402">
    <property type="entry name" value="OR51/52/56-like"/>
</dbReference>
<dbReference type="InterPro" id="IPR000276">
    <property type="entry name" value="GPCR_Rhodpsn"/>
</dbReference>
<dbReference type="FunFam" id="1.20.1070.10:FF:000006">
    <property type="entry name" value="Olfactory receptor"/>
    <property type="match status" value="1"/>
</dbReference>
<dbReference type="OrthoDB" id="5969463at2759"/>
<evidence type="ECO:0000256" key="9">
    <source>
        <dbReference type="SAM" id="Phobius"/>
    </source>
</evidence>
<organism evidence="11 12">
    <name type="scientific">Hymenochirus boettgeri</name>
    <name type="common">Congo dwarf clawed frog</name>
    <dbReference type="NCBI Taxonomy" id="247094"/>
    <lineage>
        <taxon>Eukaryota</taxon>
        <taxon>Metazoa</taxon>
        <taxon>Chordata</taxon>
        <taxon>Craniata</taxon>
        <taxon>Vertebrata</taxon>
        <taxon>Euteleostomi</taxon>
        <taxon>Amphibia</taxon>
        <taxon>Batrachia</taxon>
        <taxon>Anura</taxon>
        <taxon>Pipoidea</taxon>
        <taxon>Pipidae</taxon>
        <taxon>Pipinae</taxon>
        <taxon>Hymenochirus</taxon>
    </lineage>
</organism>
<keyword evidence="4 9" id="KW-0812">Transmembrane</keyword>
<dbReference type="Gene3D" id="1.20.1070.10">
    <property type="entry name" value="Rhodopsin 7-helix transmembrane proteins"/>
    <property type="match status" value="1"/>
</dbReference>
<dbReference type="PRINTS" id="PR00245">
    <property type="entry name" value="OLFACTORYR"/>
</dbReference>
<evidence type="ECO:0000256" key="4">
    <source>
        <dbReference type="ARBA" id="ARBA00022692"/>
    </source>
</evidence>
<evidence type="ECO:0000256" key="5">
    <source>
        <dbReference type="ARBA" id="ARBA00022725"/>
    </source>
</evidence>
<feature type="transmembrane region" description="Helical" evidence="9">
    <location>
        <begin position="271"/>
        <end position="293"/>
    </location>
</feature>
<evidence type="ECO:0000256" key="1">
    <source>
        <dbReference type="ARBA" id="ARBA00002936"/>
    </source>
</evidence>
<keyword evidence="8" id="KW-0807">Transducer</keyword>
<gene>
    <name evidence="11" type="ORF">GDO86_019644</name>
</gene>
<proteinExistence type="predicted"/>
<evidence type="ECO:0000313" key="12">
    <source>
        <dbReference type="Proteomes" id="UP000812440"/>
    </source>
</evidence>
<keyword evidence="3" id="KW-0716">Sensory transduction</keyword>
<evidence type="ECO:0000259" key="10">
    <source>
        <dbReference type="PROSITE" id="PS50262"/>
    </source>
</evidence>
<dbReference type="GO" id="GO:0004930">
    <property type="term" value="F:G protein-coupled receptor activity"/>
    <property type="evidence" value="ECO:0007669"/>
    <property type="project" value="InterPro"/>
</dbReference>